<gene>
    <name evidence="1" type="ORF">ACAOBT_LOCUS16310</name>
</gene>
<name>A0A9P0KV29_ACAOB</name>
<sequence length="36" mass="3816">MNRAKRAYTGTSVGRVGQSVVLLISRPAGPRVVDGF</sequence>
<dbReference type="AlphaFoldDB" id="A0A9P0KV29"/>
<protein>
    <submittedName>
        <fullName evidence="1">Uncharacterized protein</fullName>
    </submittedName>
</protein>
<evidence type="ECO:0000313" key="1">
    <source>
        <dbReference type="EMBL" id="CAH1984783.1"/>
    </source>
</evidence>
<proteinExistence type="predicted"/>
<dbReference type="EMBL" id="CAKOFQ010006963">
    <property type="protein sequence ID" value="CAH1984783.1"/>
    <property type="molecule type" value="Genomic_DNA"/>
</dbReference>
<keyword evidence="2" id="KW-1185">Reference proteome</keyword>
<dbReference type="Proteomes" id="UP001152888">
    <property type="component" value="Unassembled WGS sequence"/>
</dbReference>
<comment type="caution">
    <text evidence="1">The sequence shown here is derived from an EMBL/GenBank/DDBJ whole genome shotgun (WGS) entry which is preliminary data.</text>
</comment>
<evidence type="ECO:0000313" key="2">
    <source>
        <dbReference type="Proteomes" id="UP001152888"/>
    </source>
</evidence>
<accession>A0A9P0KV29</accession>
<organism evidence="1 2">
    <name type="scientific">Acanthoscelides obtectus</name>
    <name type="common">Bean weevil</name>
    <name type="synonym">Bruchus obtectus</name>
    <dbReference type="NCBI Taxonomy" id="200917"/>
    <lineage>
        <taxon>Eukaryota</taxon>
        <taxon>Metazoa</taxon>
        <taxon>Ecdysozoa</taxon>
        <taxon>Arthropoda</taxon>
        <taxon>Hexapoda</taxon>
        <taxon>Insecta</taxon>
        <taxon>Pterygota</taxon>
        <taxon>Neoptera</taxon>
        <taxon>Endopterygota</taxon>
        <taxon>Coleoptera</taxon>
        <taxon>Polyphaga</taxon>
        <taxon>Cucujiformia</taxon>
        <taxon>Chrysomeloidea</taxon>
        <taxon>Chrysomelidae</taxon>
        <taxon>Bruchinae</taxon>
        <taxon>Bruchini</taxon>
        <taxon>Acanthoscelides</taxon>
    </lineage>
</organism>
<reference evidence="1" key="1">
    <citation type="submission" date="2022-03" db="EMBL/GenBank/DDBJ databases">
        <authorList>
            <person name="Sayadi A."/>
        </authorList>
    </citation>
    <scope>NUCLEOTIDE SEQUENCE</scope>
</reference>